<sequence length="534" mass="58492">MNYRSIIKAALFGAALSVAVPAFSAWADAPQSGGTLHLAAPYGAALKSLDPHATYTSQDMVVSKAFHRSLYTWDSEKNAPALDLARLVKTSEDGRMFTYELFDNIYFHNGRKLTTGDVVWSYTRIMDPTKGYPGAVQVGTLAGAQEYAKGEAKEISGIKKIDDRTFSLTFKDLVDPGTQFFEAITAILPREEVESGNFLSHPVGLGPFKFEGHVEGSKISGKKFDKYFKSGKPYADAVEFTISGDNSALDMAFRAGELDATVLSENAYVLYKADPELSKGLIELSEVFTRHMGMNTEKKPFDDVRVRQAINYAVDRDIIIRKLLKDKAYKATGWLPATAAAFDKERAPYPYDPAKAKQLLAQAGYPNGFEVTISVTEGTSSLGVLEAMMPFLKEVGITATAKVVDSNTLVDEMDQGKAMAWFRSAGTGPDSLNALRCFDSRVSRSGCNRSAFKDPAYDAILDEAAAETDPAKRVELLKKADGYIFEKAPVWFNNYNKAVVATQPWIHGVDANVTEAAIIEVDSLWLDDNAPGRQ</sequence>
<dbReference type="PANTHER" id="PTHR30290">
    <property type="entry name" value="PERIPLASMIC BINDING COMPONENT OF ABC TRANSPORTER"/>
    <property type="match status" value="1"/>
</dbReference>
<dbReference type="GO" id="GO:1904680">
    <property type="term" value="F:peptide transmembrane transporter activity"/>
    <property type="evidence" value="ECO:0007669"/>
    <property type="project" value="TreeGrafter"/>
</dbReference>
<feature type="signal peptide" evidence="5">
    <location>
        <begin position="1"/>
        <end position="24"/>
    </location>
</feature>
<evidence type="ECO:0000256" key="1">
    <source>
        <dbReference type="ARBA" id="ARBA00004418"/>
    </source>
</evidence>
<dbReference type="SUPFAM" id="SSF53850">
    <property type="entry name" value="Periplasmic binding protein-like II"/>
    <property type="match status" value="1"/>
</dbReference>
<protein>
    <recommendedName>
        <fullName evidence="6">Solute-binding protein family 5 domain-containing protein</fullName>
    </recommendedName>
</protein>
<dbReference type="PANTHER" id="PTHR30290:SF83">
    <property type="entry name" value="ABC TRANSPORTER SUBSTRATE-BINDING PROTEIN"/>
    <property type="match status" value="1"/>
</dbReference>
<proteinExistence type="inferred from homology"/>
<evidence type="ECO:0000256" key="5">
    <source>
        <dbReference type="SAM" id="SignalP"/>
    </source>
</evidence>
<evidence type="ECO:0000256" key="2">
    <source>
        <dbReference type="ARBA" id="ARBA00005695"/>
    </source>
</evidence>
<dbReference type="Proteomes" id="UP000182985">
    <property type="component" value="Unassembled WGS sequence"/>
</dbReference>
<evidence type="ECO:0000313" key="8">
    <source>
        <dbReference type="Proteomes" id="UP000182985"/>
    </source>
</evidence>
<dbReference type="Gene3D" id="3.40.190.10">
    <property type="entry name" value="Periplasmic binding protein-like II"/>
    <property type="match status" value="1"/>
</dbReference>
<dbReference type="AlphaFoldDB" id="A0A1J6HJ22"/>
<comment type="similarity">
    <text evidence="2">Belongs to the bacterial solute-binding protein 5 family.</text>
</comment>
<evidence type="ECO:0000256" key="3">
    <source>
        <dbReference type="ARBA" id="ARBA00022448"/>
    </source>
</evidence>
<keyword evidence="4" id="KW-0574">Periplasm</keyword>
<organism evidence="7 8">
    <name type="scientific">Brucella cytisi</name>
    <dbReference type="NCBI Taxonomy" id="407152"/>
    <lineage>
        <taxon>Bacteria</taxon>
        <taxon>Pseudomonadati</taxon>
        <taxon>Pseudomonadota</taxon>
        <taxon>Alphaproteobacteria</taxon>
        <taxon>Hyphomicrobiales</taxon>
        <taxon>Brucellaceae</taxon>
        <taxon>Brucella/Ochrobactrum group</taxon>
        <taxon>Brucella</taxon>
    </lineage>
</organism>
<dbReference type="GO" id="GO:0030288">
    <property type="term" value="C:outer membrane-bounded periplasmic space"/>
    <property type="evidence" value="ECO:0007669"/>
    <property type="project" value="UniProtKB-ARBA"/>
</dbReference>
<dbReference type="OrthoDB" id="9803988at2"/>
<dbReference type="CDD" id="cd00995">
    <property type="entry name" value="PBP2_NikA_DppA_OppA_like"/>
    <property type="match status" value="1"/>
</dbReference>
<dbReference type="InterPro" id="IPR030678">
    <property type="entry name" value="Peptide/Ni-bd"/>
</dbReference>
<name>A0A1J6HJ22_9HYPH</name>
<evidence type="ECO:0000256" key="4">
    <source>
        <dbReference type="ARBA" id="ARBA00022764"/>
    </source>
</evidence>
<keyword evidence="8" id="KW-1185">Reference proteome</keyword>
<feature type="chain" id="PRO_5009639034" description="Solute-binding protein family 5 domain-containing protein" evidence="5">
    <location>
        <begin position="25"/>
        <end position="534"/>
    </location>
</feature>
<comment type="caution">
    <text evidence="7">The sequence shown here is derived from an EMBL/GenBank/DDBJ whole genome shotgun (WGS) entry which is preliminary data.</text>
</comment>
<dbReference type="GO" id="GO:0043190">
    <property type="term" value="C:ATP-binding cassette (ABC) transporter complex"/>
    <property type="evidence" value="ECO:0007669"/>
    <property type="project" value="InterPro"/>
</dbReference>
<dbReference type="Gene3D" id="3.10.105.10">
    <property type="entry name" value="Dipeptide-binding Protein, Domain 3"/>
    <property type="match status" value="1"/>
</dbReference>
<comment type="subcellular location">
    <subcellularLocation>
        <location evidence="1">Periplasm</location>
    </subcellularLocation>
</comment>
<dbReference type="EMBL" id="MOEC01000017">
    <property type="protein sequence ID" value="OIS92379.1"/>
    <property type="molecule type" value="Genomic_DNA"/>
</dbReference>
<dbReference type="GO" id="GO:0015833">
    <property type="term" value="P:peptide transport"/>
    <property type="evidence" value="ECO:0007669"/>
    <property type="project" value="TreeGrafter"/>
</dbReference>
<dbReference type="Pfam" id="PF00496">
    <property type="entry name" value="SBP_bac_5"/>
    <property type="match status" value="1"/>
</dbReference>
<gene>
    <name evidence="7" type="ORF">BLA27_16895</name>
</gene>
<keyword evidence="5" id="KW-0732">Signal</keyword>
<dbReference type="InterPro" id="IPR039424">
    <property type="entry name" value="SBP_5"/>
</dbReference>
<evidence type="ECO:0000259" key="6">
    <source>
        <dbReference type="Pfam" id="PF00496"/>
    </source>
</evidence>
<feature type="domain" description="Solute-binding protein family 5" evidence="6">
    <location>
        <begin position="83"/>
        <end position="431"/>
    </location>
</feature>
<accession>A0A1J6HJ22</accession>
<dbReference type="PIRSF" id="PIRSF002741">
    <property type="entry name" value="MppA"/>
    <property type="match status" value="1"/>
</dbReference>
<dbReference type="RefSeq" id="WP_071632738.1">
    <property type="nucleotide sequence ID" value="NZ_MOEC01000017.1"/>
</dbReference>
<evidence type="ECO:0000313" key="7">
    <source>
        <dbReference type="EMBL" id="OIS92379.1"/>
    </source>
</evidence>
<keyword evidence="3" id="KW-0813">Transport</keyword>
<dbReference type="InterPro" id="IPR000914">
    <property type="entry name" value="SBP_5_dom"/>
</dbReference>
<reference evidence="7 8" key="1">
    <citation type="submission" date="2016-10" db="EMBL/GenBank/DDBJ databases">
        <title>The Draft Genome Sequence of the Potato Rhizosphere Bacteria Ochrobactrum sp. IPA7.2.</title>
        <authorList>
            <person name="Gogoleva N.E."/>
            <person name="Khlopko Y.A."/>
            <person name="Burygin G.L."/>
            <person name="Plotnikov A.O."/>
        </authorList>
    </citation>
    <scope>NUCLEOTIDE SEQUENCE [LARGE SCALE GENOMIC DNA]</scope>
    <source>
        <strain evidence="7 8">IPA7.2</strain>
    </source>
</reference>